<keyword evidence="13 16" id="KW-0472">Membrane</keyword>
<dbReference type="Gene3D" id="1.10.630.10">
    <property type="entry name" value="Cytochrome P450"/>
    <property type="match status" value="1"/>
</dbReference>
<comment type="function">
    <text evidence="2">May be involved in the metabolism of insect hormones and in the breakdown of synthetic insecticides.</text>
</comment>
<sequence length="521" mass="59784">MLPWSSMHILTSPYLWILLFLVGGAVPIIYYLHQKHTYWLRRGVPFIPASKLLSQFVRLMLGRLQVRTIFEEFYVSLAGHKFGGSYQLTRPTLILRDPELIRSCLINNFSCFHDHQGVAPCPKVDPLSHNLYQLTGEQWHQVRQKVAQAFSSAKLRLMYQTLQGCAERLDAHILRLCSEGEKEEIELCAKELMGNFSMEIIAASALGIKSDAIQDPNDELKRMMDRAMVFSWSRFFGMLVQLLSPRLVKLLGLRSAEKEVEEFFERIIRDTVQMKSTAEGETRKDFLQILVNLRHAEQNNPQTAADVSVITDDVMMGVVSAFLAVGYDAVAVVFAFCLFEVAHRPDVQDKMFQELQSLKTPAAVQLPYDQLKNLQYMEQVISETLRKYPVSVVLGRTCTEPFRIPGTSVLVEEGVDCFIPILSLHHDPKYFPNPEVFDPDRFSDENLHNIVPGSYLPFGDGPRACVAYRLVILYMKTMLMTMVSNYTIHRCSRTPKELKYDGGRFFLTPKGDLWLRLRRRK</sequence>
<dbReference type="CDD" id="cd11056">
    <property type="entry name" value="CYP6-like"/>
    <property type="match status" value="1"/>
</dbReference>
<evidence type="ECO:0000256" key="13">
    <source>
        <dbReference type="ARBA" id="ARBA00023136"/>
    </source>
</evidence>
<dbReference type="Pfam" id="PF00067">
    <property type="entry name" value="p450"/>
    <property type="match status" value="1"/>
</dbReference>
<protein>
    <recommendedName>
        <fullName evidence="19">Cytochrome P450</fullName>
    </recommendedName>
</protein>
<evidence type="ECO:0000256" key="11">
    <source>
        <dbReference type="ARBA" id="ARBA00023004"/>
    </source>
</evidence>
<evidence type="ECO:0000256" key="5">
    <source>
        <dbReference type="ARBA" id="ARBA00010617"/>
    </source>
</evidence>
<keyword evidence="12 15" id="KW-0503">Monooxygenase</keyword>
<evidence type="ECO:0000313" key="18">
    <source>
        <dbReference type="Proteomes" id="UP001152759"/>
    </source>
</evidence>
<evidence type="ECO:0000256" key="10">
    <source>
        <dbReference type="ARBA" id="ARBA00023002"/>
    </source>
</evidence>
<keyword evidence="7 14" id="KW-0479">Metal-binding</keyword>
<evidence type="ECO:0000256" key="9">
    <source>
        <dbReference type="ARBA" id="ARBA00022848"/>
    </source>
</evidence>
<evidence type="ECO:0000256" key="3">
    <source>
        <dbReference type="ARBA" id="ARBA00004174"/>
    </source>
</evidence>
<dbReference type="FunFam" id="1.10.630.10:FF:000042">
    <property type="entry name" value="Cytochrome P450"/>
    <property type="match status" value="1"/>
</dbReference>
<dbReference type="InterPro" id="IPR017972">
    <property type="entry name" value="Cyt_P450_CS"/>
</dbReference>
<evidence type="ECO:0008006" key="19">
    <source>
        <dbReference type="Google" id="ProtNLM"/>
    </source>
</evidence>
<evidence type="ECO:0000256" key="8">
    <source>
        <dbReference type="ARBA" id="ARBA00022824"/>
    </source>
</evidence>
<feature type="transmembrane region" description="Helical" evidence="16">
    <location>
        <begin position="14"/>
        <end position="32"/>
    </location>
</feature>
<evidence type="ECO:0000256" key="7">
    <source>
        <dbReference type="ARBA" id="ARBA00022723"/>
    </source>
</evidence>
<dbReference type="PANTHER" id="PTHR24292">
    <property type="entry name" value="CYTOCHROME P450"/>
    <property type="match status" value="1"/>
</dbReference>
<dbReference type="GO" id="GO:0016705">
    <property type="term" value="F:oxidoreductase activity, acting on paired donors, with incorporation or reduction of molecular oxygen"/>
    <property type="evidence" value="ECO:0007669"/>
    <property type="project" value="InterPro"/>
</dbReference>
<evidence type="ECO:0000256" key="15">
    <source>
        <dbReference type="RuleBase" id="RU000461"/>
    </source>
</evidence>
<feature type="transmembrane region" description="Helical" evidence="16">
    <location>
        <begin position="318"/>
        <end position="342"/>
    </location>
</feature>
<keyword evidence="6 14" id="KW-0349">Heme</keyword>
<evidence type="ECO:0000256" key="14">
    <source>
        <dbReference type="PIRSR" id="PIRSR602403-1"/>
    </source>
</evidence>
<accession>A0A9P0A8P9</accession>
<dbReference type="GO" id="GO:0005506">
    <property type="term" value="F:iron ion binding"/>
    <property type="evidence" value="ECO:0007669"/>
    <property type="project" value="InterPro"/>
</dbReference>
<organism evidence="17 18">
    <name type="scientific">Bemisia tabaci</name>
    <name type="common">Sweetpotato whitefly</name>
    <name type="synonym">Aleurodes tabaci</name>
    <dbReference type="NCBI Taxonomy" id="7038"/>
    <lineage>
        <taxon>Eukaryota</taxon>
        <taxon>Metazoa</taxon>
        <taxon>Ecdysozoa</taxon>
        <taxon>Arthropoda</taxon>
        <taxon>Hexapoda</taxon>
        <taxon>Insecta</taxon>
        <taxon>Pterygota</taxon>
        <taxon>Neoptera</taxon>
        <taxon>Paraneoptera</taxon>
        <taxon>Hemiptera</taxon>
        <taxon>Sternorrhyncha</taxon>
        <taxon>Aleyrodoidea</taxon>
        <taxon>Aleyrodidae</taxon>
        <taxon>Aleyrodinae</taxon>
        <taxon>Bemisia</taxon>
    </lineage>
</organism>
<dbReference type="EMBL" id="OU963865">
    <property type="protein sequence ID" value="CAH0387996.1"/>
    <property type="molecule type" value="Genomic_DNA"/>
</dbReference>
<evidence type="ECO:0000256" key="12">
    <source>
        <dbReference type="ARBA" id="ARBA00023033"/>
    </source>
</evidence>
<feature type="binding site" description="axial binding residue" evidence="14">
    <location>
        <position position="465"/>
    </location>
    <ligand>
        <name>heme</name>
        <dbReference type="ChEBI" id="CHEBI:30413"/>
    </ligand>
    <ligandPart>
        <name>Fe</name>
        <dbReference type="ChEBI" id="CHEBI:18248"/>
    </ligandPart>
</feature>
<evidence type="ECO:0000256" key="4">
    <source>
        <dbReference type="ARBA" id="ARBA00004406"/>
    </source>
</evidence>
<comment type="cofactor">
    <cofactor evidence="1 14">
        <name>heme</name>
        <dbReference type="ChEBI" id="CHEBI:30413"/>
    </cofactor>
</comment>
<gene>
    <name evidence="17" type="ORF">BEMITA_LOCUS6949</name>
</gene>
<evidence type="ECO:0000256" key="16">
    <source>
        <dbReference type="SAM" id="Phobius"/>
    </source>
</evidence>
<keyword evidence="16" id="KW-1133">Transmembrane helix</keyword>
<evidence type="ECO:0000256" key="1">
    <source>
        <dbReference type="ARBA" id="ARBA00001971"/>
    </source>
</evidence>
<keyword evidence="10 15" id="KW-0560">Oxidoreductase</keyword>
<dbReference type="InterPro" id="IPR001128">
    <property type="entry name" value="Cyt_P450"/>
</dbReference>
<proteinExistence type="inferred from homology"/>
<keyword evidence="9" id="KW-0492">Microsome</keyword>
<dbReference type="PRINTS" id="PR00385">
    <property type="entry name" value="P450"/>
</dbReference>
<evidence type="ECO:0000256" key="2">
    <source>
        <dbReference type="ARBA" id="ARBA00003690"/>
    </source>
</evidence>
<keyword evidence="11 14" id="KW-0408">Iron</keyword>
<dbReference type="GO" id="GO:0005789">
    <property type="term" value="C:endoplasmic reticulum membrane"/>
    <property type="evidence" value="ECO:0007669"/>
    <property type="project" value="UniProtKB-SubCell"/>
</dbReference>
<dbReference type="GO" id="GO:0004497">
    <property type="term" value="F:monooxygenase activity"/>
    <property type="evidence" value="ECO:0007669"/>
    <property type="project" value="UniProtKB-KW"/>
</dbReference>
<keyword evidence="8" id="KW-0256">Endoplasmic reticulum</keyword>
<keyword evidence="16" id="KW-0812">Transmembrane</keyword>
<comment type="subcellular location">
    <subcellularLocation>
        <location evidence="4">Endoplasmic reticulum membrane</location>
        <topology evidence="4">Peripheral membrane protein</topology>
    </subcellularLocation>
    <subcellularLocation>
        <location evidence="3">Microsome membrane</location>
        <topology evidence="3">Peripheral membrane protein</topology>
    </subcellularLocation>
</comment>
<dbReference type="Proteomes" id="UP001152759">
    <property type="component" value="Chromosome 4"/>
</dbReference>
<dbReference type="InterPro" id="IPR002403">
    <property type="entry name" value="Cyt_P450_E_grp-IV"/>
</dbReference>
<keyword evidence="18" id="KW-1185">Reference proteome</keyword>
<reference evidence="17" key="1">
    <citation type="submission" date="2021-12" db="EMBL/GenBank/DDBJ databases">
        <authorList>
            <person name="King R."/>
        </authorList>
    </citation>
    <scope>NUCLEOTIDE SEQUENCE</scope>
</reference>
<dbReference type="PROSITE" id="PS00086">
    <property type="entry name" value="CYTOCHROME_P450"/>
    <property type="match status" value="1"/>
</dbReference>
<dbReference type="AlphaFoldDB" id="A0A9P0A8P9"/>
<evidence type="ECO:0000256" key="6">
    <source>
        <dbReference type="ARBA" id="ARBA00022617"/>
    </source>
</evidence>
<evidence type="ECO:0000313" key="17">
    <source>
        <dbReference type="EMBL" id="CAH0387996.1"/>
    </source>
</evidence>
<comment type="similarity">
    <text evidence="5 15">Belongs to the cytochrome P450 family.</text>
</comment>
<dbReference type="GO" id="GO:0020037">
    <property type="term" value="F:heme binding"/>
    <property type="evidence" value="ECO:0007669"/>
    <property type="project" value="InterPro"/>
</dbReference>
<dbReference type="InterPro" id="IPR036396">
    <property type="entry name" value="Cyt_P450_sf"/>
</dbReference>
<dbReference type="PRINTS" id="PR00465">
    <property type="entry name" value="EP450IV"/>
</dbReference>
<name>A0A9P0A8P9_BEMTA</name>
<dbReference type="SUPFAM" id="SSF48264">
    <property type="entry name" value="Cytochrome P450"/>
    <property type="match status" value="1"/>
</dbReference>
<dbReference type="InterPro" id="IPR050476">
    <property type="entry name" value="Insect_CytP450_Detox"/>
</dbReference>
<dbReference type="PANTHER" id="PTHR24292:SF104">
    <property type="entry name" value="CYTOCHROME P450 308A1-RELATED"/>
    <property type="match status" value="1"/>
</dbReference>